<dbReference type="InterPro" id="IPR036625">
    <property type="entry name" value="E3-bd_dom_sf"/>
</dbReference>
<comment type="caution">
    <text evidence="14">The sequence shown here is derived from an EMBL/GenBank/DDBJ whole genome shotgun (WGS) entry which is preliminary data.</text>
</comment>
<organism evidence="14 15">
    <name type="scientific">Microvirga flocculans</name>
    <dbReference type="NCBI Taxonomy" id="217168"/>
    <lineage>
        <taxon>Bacteria</taxon>
        <taxon>Pseudomonadati</taxon>
        <taxon>Pseudomonadota</taxon>
        <taxon>Alphaproteobacteria</taxon>
        <taxon>Hyphomicrobiales</taxon>
        <taxon>Methylobacteriaceae</taxon>
        <taxon>Microvirga</taxon>
    </lineage>
</organism>
<comment type="catalytic activity">
    <reaction evidence="9">
        <text>N(6)-[(R)-dihydrolipoyl]-L-lysyl-[protein] + succinyl-CoA = N(6)-[(R)-S(8)-succinyldihydrolipoyl]-L-lysyl-[protein] + CoA</text>
        <dbReference type="Rhea" id="RHEA:15213"/>
        <dbReference type="Rhea" id="RHEA-COMP:10475"/>
        <dbReference type="Rhea" id="RHEA-COMP:20092"/>
        <dbReference type="ChEBI" id="CHEBI:57287"/>
        <dbReference type="ChEBI" id="CHEBI:57292"/>
        <dbReference type="ChEBI" id="CHEBI:83100"/>
        <dbReference type="ChEBI" id="CHEBI:83120"/>
        <dbReference type="EC" id="2.3.1.61"/>
    </reaction>
</comment>
<evidence type="ECO:0000256" key="7">
    <source>
        <dbReference type="ARBA" id="ARBA00022823"/>
    </source>
</evidence>
<dbReference type="SUPFAM" id="SSF47005">
    <property type="entry name" value="Peripheral subunit-binding domain of 2-oxo acid dehydrogenase complex"/>
    <property type="match status" value="1"/>
</dbReference>
<comment type="cofactor">
    <cofactor evidence="1 10">
        <name>(R)-lipoate</name>
        <dbReference type="ChEBI" id="CHEBI:83088"/>
    </cofactor>
</comment>
<dbReference type="PROSITE" id="PS00189">
    <property type="entry name" value="LIPOYL"/>
    <property type="match status" value="1"/>
</dbReference>
<feature type="region of interest" description="Disordered" evidence="11">
    <location>
        <begin position="85"/>
        <end position="159"/>
    </location>
</feature>
<evidence type="ECO:0000256" key="5">
    <source>
        <dbReference type="ARBA" id="ARBA00011666"/>
    </source>
</evidence>
<feature type="domain" description="Lipoyl-binding" evidence="12">
    <location>
        <begin position="3"/>
        <end position="78"/>
    </location>
</feature>
<evidence type="ECO:0000256" key="3">
    <source>
        <dbReference type="ARBA" id="ARBA00005145"/>
    </source>
</evidence>
<protein>
    <recommendedName>
        <fullName evidence="10">Dihydrolipoamide acetyltransferase component of pyruvate dehydrogenase complex</fullName>
        <ecNumber evidence="10">2.3.1.-</ecNumber>
    </recommendedName>
</protein>
<dbReference type="EMBL" id="JACIDC010000006">
    <property type="protein sequence ID" value="MBB4040328.1"/>
    <property type="molecule type" value="Genomic_DNA"/>
</dbReference>
<keyword evidence="6 10" id="KW-0808">Transferase</keyword>
<dbReference type="GO" id="GO:0031405">
    <property type="term" value="F:lipoic acid binding"/>
    <property type="evidence" value="ECO:0007669"/>
    <property type="project" value="TreeGrafter"/>
</dbReference>
<evidence type="ECO:0000256" key="10">
    <source>
        <dbReference type="RuleBase" id="RU003423"/>
    </source>
</evidence>
<comment type="pathway">
    <text evidence="3">Amino-acid degradation; L-lysine degradation via saccharopine pathway; glutaryl-CoA from L-lysine: step 6/6.</text>
</comment>
<evidence type="ECO:0000313" key="15">
    <source>
        <dbReference type="Proteomes" id="UP000519439"/>
    </source>
</evidence>
<comment type="subunit">
    <text evidence="5">Forms a 24-polypeptide structural core with octahedral symmetry. Part of the 2-oxoglutarate dehydrogenase (OGDH) complex composed of E1 (2-oxoglutarate dehydrogenase), E2 (dihydrolipoamide succinyltransferase) and E3 (dihydrolipoamide dehydrogenase); the complex contains multiple copies of the three enzymatic components (E1, E2 and E3).</text>
</comment>
<evidence type="ECO:0000256" key="11">
    <source>
        <dbReference type="SAM" id="MobiDB-lite"/>
    </source>
</evidence>
<dbReference type="InterPro" id="IPR001078">
    <property type="entry name" value="2-oxoacid_DH_actylTfrase"/>
</dbReference>
<keyword evidence="7 10" id="KW-0450">Lipoyl</keyword>
<dbReference type="InterPro" id="IPR003016">
    <property type="entry name" value="2-oxoA_DH_lipoyl-BS"/>
</dbReference>
<accession>A0A7W6IF43</accession>
<evidence type="ECO:0000259" key="12">
    <source>
        <dbReference type="PROSITE" id="PS50968"/>
    </source>
</evidence>
<dbReference type="PANTHER" id="PTHR43178">
    <property type="entry name" value="DIHYDROLIPOAMIDE ACETYLTRANSFERASE COMPONENT OF PYRUVATE DEHYDROGENASE COMPLEX"/>
    <property type="match status" value="1"/>
</dbReference>
<dbReference type="PROSITE" id="PS50968">
    <property type="entry name" value="BIOTINYL_LIPOYL"/>
    <property type="match status" value="1"/>
</dbReference>
<dbReference type="FunFam" id="4.10.320.10:FF:000002">
    <property type="entry name" value="Dihydrolipoamide acetyltransferase component of pyruvate dehydrogenase complex"/>
    <property type="match status" value="1"/>
</dbReference>
<comment type="similarity">
    <text evidence="4 10">Belongs to the 2-oxoacid dehydrogenase family.</text>
</comment>
<keyword evidence="8 10" id="KW-0012">Acyltransferase</keyword>
<evidence type="ECO:0000259" key="13">
    <source>
        <dbReference type="PROSITE" id="PS51826"/>
    </source>
</evidence>
<sequence length="441" mass="47473">MGEHLIKMPDVGEGIAEAELVEWHVKVGDIVREDAVLAAVMTDKATVEIPSPVDGEVVWLGADIGDVVAIGSPLIRLKVAGEGSDIPVSEPREEAEPSLSLERKEAQADQAGKASKVAVEGPARSAPYPSPAEAVPRAAMRARRPAVPRPEGEKPVASPAVRLRAREAGIDLRQVAGTGPAGRITHEDLDDFLARGPEVARASKLIQDTSVEHIKVIGLRRKIAEKMAVAKSRIPHITYVEEIDMTALEDLRAALNANRRSDRPKLTVLPFLMRAMAKAIFEQPHLNAIYDDEAGVVHQYGGVHIGIATQTASGLMVPVVRHVEARDIWGCAAELGRVTEAAKAGLATRDELTGSTITITSLGPMGGVVTTPVINHPEVAIIGVNKMMMRPVWDGATFIPRKMMNLSSSFDHRIIDGWDAAVFIQRIKTFLETPALIFVEA</sequence>
<feature type="compositionally biased region" description="Basic and acidic residues" evidence="11">
    <location>
        <begin position="90"/>
        <end position="107"/>
    </location>
</feature>
<evidence type="ECO:0000256" key="6">
    <source>
        <dbReference type="ARBA" id="ARBA00022679"/>
    </source>
</evidence>
<dbReference type="SUPFAM" id="SSF52777">
    <property type="entry name" value="CoA-dependent acyltransferases"/>
    <property type="match status" value="1"/>
</dbReference>
<reference evidence="14 15" key="1">
    <citation type="submission" date="2020-08" db="EMBL/GenBank/DDBJ databases">
        <title>Genomic Encyclopedia of Type Strains, Phase IV (KMG-IV): sequencing the most valuable type-strain genomes for metagenomic binning, comparative biology and taxonomic classification.</title>
        <authorList>
            <person name="Goeker M."/>
        </authorList>
    </citation>
    <scope>NUCLEOTIDE SEQUENCE [LARGE SCALE GENOMIC DNA]</scope>
    <source>
        <strain evidence="14 15">DSM 15743</strain>
    </source>
</reference>
<evidence type="ECO:0000256" key="4">
    <source>
        <dbReference type="ARBA" id="ARBA00007317"/>
    </source>
</evidence>
<dbReference type="Pfam" id="PF00364">
    <property type="entry name" value="Biotin_lipoyl"/>
    <property type="match status" value="1"/>
</dbReference>
<dbReference type="InterPro" id="IPR023213">
    <property type="entry name" value="CAT-like_dom_sf"/>
</dbReference>
<dbReference type="Proteomes" id="UP000519439">
    <property type="component" value="Unassembled WGS sequence"/>
</dbReference>
<dbReference type="PANTHER" id="PTHR43178:SF5">
    <property type="entry name" value="LIPOAMIDE ACYLTRANSFERASE COMPONENT OF BRANCHED-CHAIN ALPHA-KETO ACID DEHYDROGENASE COMPLEX, MITOCHONDRIAL"/>
    <property type="match status" value="1"/>
</dbReference>
<dbReference type="InterPro" id="IPR050743">
    <property type="entry name" value="2-oxoacid_DH_E2_comp"/>
</dbReference>
<dbReference type="Gene3D" id="3.30.559.10">
    <property type="entry name" value="Chloramphenicol acetyltransferase-like domain"/>
    <property type="match status" value="1"/>
</dbReference>
<dbReference type="GO" id="GO:0004149">
    <property type="term" value="F:dihydrolipoyllysine-residue succinyltransferase activity"/>
    <property type="evidence" value="ECO:0007669"/>
    <property type="project" value="UniProtKB-EC"/>
</dbReference>
<keyword evidence="15" id="KW-1185">Reference proteome</keyword>
<gene>
    <name evidence="14" type="ORF">GGR34_001981</name>
</gene>
<dbReference type="PROSITE" id="PS51826">
    <property type="entry name" value="PSBD"/>
    <property type="match status" value="1"/>
</dbReference>
<dbReference type="Pfam" id="PF00198">
    <property type="entry name" value="2-oxoacid_dh"/>
    <property type="match status" value="1"/>
</dbReference>
<evidence type="ECO:0000256" key="9">
    <source>
        <dbReference type="ARBA" id="ARBA00052761"/>
    </source>
</evidence>
<evidence type="ECO:0000256" key="2">
    <source>
        <dbReference type="ARBA" id="ARBA00004052"/>
    </source>
</evidence>
<dbReference type="Pfam" id="PF02817">
    <property type="entry name" value="E3_binding"/>
    <property type="match status" value="1"/>
</dbReference>
<dbReference type="InterPro" id="IPR011053">
    <property type="entry name" value="Single_hybrid_motif"/>
</dbReference>
<dbReference type="GO" id="GO:0005737">
    <property type="term" value="C:cytoplasm"/>
    <property type="evidence" value="ECO:0007669"/>
    <property type="project" value="TreeGrafter"/>
</dbReference>
<dbReference type="AlphaFoldDB" id="A0A7W6IF43"/>
<dbReference type="Gene3D" id="2.40.50.100">
    <property type="match status" value="1"/>
</dbReference>
<dbReference type="GO" id="GO:0016407">
    <property type="term" value="F:acetyltransferase activity"/>
    <property type="evidence" value="ECO:0007669"/>
    <property type="project" value="TreeGrafter"/>
</dbReference>
<dbReference type="InterPro" id="IPR000089">
    <property type="entry name" value="Biotin_lipoyl"/>
</dbReference>
<feature type="domain" description="Peripheral subunit-binding (PSBD)" evidence="13">
    <location>
        <begin position="156"/>
        <end position="193"/>
    </location>
</feature>
<evidence type="ECO:0000256" key="8">
    <source>
        <dbReference type="ARBA" id="ARBA00023315"/>
    </source>
</evidence>
<proteinExistence type="inferred from homology"/>
<dbReference type="CDD" id="cd06849">
    <property type="entry name" value="lipoyl_domain"/>
    <property type="match status" value="1"/>
</dbReference>
<name>A0A7W6IF43_9HYPH</name>
<dbReference type="Gene3D" id="4.10.320.10">
    <property type="entry name" value="E3-binding domain"/>
    <property type="match status" value="1"/>
</dbReference>
<dbReference type="FunFam" id="3.30.559.10:FF:000007">
    <property type="entry name" value="Dihydrolipoamide acetyltransferase component of pyruvate dehydrogenase complex"/>
    <property type="match status" value="1"/>
</dbReference>
<evidence type="ECO:0000313" key="14">
    <source>
        <dbReference type="EMBL" id="MBB4040328.1"/>
    </source>
</evidence>
<comment type="function">
    <text evidence="2">E2 component of the 2-oxoglutarate dehydrogenase (OGDH) complex which catalyzes the second step in the conversion of 2-oxoglutarate to succinyl-CoA and CO(2).</text>
</comment>
<dbReference type="EC" id="2.3.1.-" evidence="10"/>
<evidence type="ECO:0000256" key="1">
    <source>
        <dbReference type="ARBA" id="ARBA00001938"/>
    </source>
</evidence>
<dbReference type="InterPro" id="IPR004167">
    <property type="entry name" value="PSBD"/>
</dbReference>
<dbReference type="RefSeq" id="WP_027315746.1">
    <property type="nucleotide sequence ID" value="NZ_JACIDC010000006.1"/>
</dbReference>
<dbReference type="SUPFAM" id="SSF51230">
    <property type="entry name" value="Single hybrid motif"/>
    <property type="match status" value="1"/>
</dbReference>